<keyword evidence="4" id="KW-1185">Reference proteome</keyword>
<organism evidence="3 4">
    <name type="scientific">Rheinheimera marina</name>
    <dbReference type="NCBI Taxonomy" id="1774958"/>
    <lineage>
        <taxon>Bacteria</taxon>
        <taxon>Pseudomonadati</taxon>
        <taxon>Pseudomonadota</taxon>
        <taxon>Gammaproteobacteria</taxon>
        <taxon>Chromatiales</taxon>
        <taxon>Chromatiaceae</taxon>
        <taxon>Rheinheimera</taxon>
    </lineage>
</organism>
<evidence type="ECO:0000313" key="3">
    <source>
        <dbReference type="EMBL" id="MFC4653622.1"/>
    </source>
</evidence>
<keyword evidence="3" id="KW-0282">Flagellum</keyword>
<keyword evidence="3" id="KW-0966">Cell projection</keyword>
<comment type="similarity">
    <text evidence="1">Belongs to the flagella basal body rod proteins family.</text>
</comment>
<proteinExistence type="inferred from homology"/>
<evidence type="ECO:0000313" key="4">
    <source>
        <dbReference type="Proteomes" id="UP001595962"/>
    </source>
</evidence>
<dbReference type="Pfam" id="PF06429">
    <property type="entry name" value="Flg_bbr_C"/>
    <property type="match status" value="1"/>
</dbReference>
<dbReference type="InterPro" id="IPR010930">
    <property type="entry name" value="Flg_bb/hook_C_dom"/>
</dbReference>
<dbReference type="Proteomes" id="UP001595962">
    <property type="component" value="Unassembled WGS sequence"/>
</dbReference>
<comment type="caution">
    <text evidence="3">The sequence shown here is derived from an EMBL/GenBank/DDBJ whole genome shotgun (WGS) entry which is preliminary data.</text>
</comment>
<evidence type="ECO:0000259" key="2">
    <source>
        <dbReference type="Pfam" id="PF06429"/>
    </source>
</evidence>
<sequence length="89" mass="9548">MEISSAFSSGLQGYQRASDRVTEATININQQTAASRNQQQLETPAEPVSSVSVEQSLVDLNVAQDQAEANLKSVQTADEVLGSIIDIRV</sequence>
<dbReference type="EMBL" id="JBHSGB010000001">
    <property type="protein sequence ID" value="MFC4653622.1"/>
    <property type="molecule type" value="Genomic_DNA"/>
</dbReference>
<evidence type="ECO:0000256" key="1">
    <source>
        <dbReference type="ARBA" id="ARBA00009677"/>
    </source>
</evidence>
<name>A0ABV9JGL0_9GAMM</name>
<dbReference type="RefSeq" id="WP_377331043.1">
    <property type="nucleotide sequence ID" value="NZ_JBHSGB010000001.1"/>
</dbReference>
<keyword evidence="3" id="KW-0969">Cilium</keyword>
<protein>
    <submittedName>
        <fullName evidence="3">Flagellar basal body rod C-terminal domain-containing protein</fullName>
    </submittedName>
</protein>
<gene>
    <name evidence="3" type="ORF">ACFO3I_01155</name>
</gene>
<reference evidence="4" key="1">
    <citation type="journal article" date="2019" name="Int. J. Syst. Evol. Microbiol.">
        <title>The Global Catalogue of Microorganisms (GCM) 10K type strain sequencing project: providing services to taxonomists for standard genome sequencing and annotation.</title>
        <authorList>
            <consortium name="The Broad Institute Genomics Platform"/>
            <consortium name="The Broad Institute Genome Sequencing Center for Infectious Disease"/>
            <person name="Wu L."/>
            <person name="Ma J."/>
        </authorList>
    </citation>
    <scope>NUCLEOTIDE SEQUENCE [LARGE SCALE GENOMIC DNA]</scope>
    <source>
        <strain evidence="4">DT28</strain>
    </source>
</reference>
<feature type="domain" description="Flagellar basal-body/hook protein C-terminal" evidence="2">
    <location>
        <begin position="49"/>
        <end position="86"/>
    </location>
</feature>
<accession>A0ABV9JGL0</accession>